<keyword evidence="2" id="KW-0540">Nuclease</keyword>
<dbReference type="InterPro" id="IPR011335">
    <property type="entry name" value="Restrct_endonuc-II-like"/>
</dbReference>
<dbReference type="EMBL" id="FNNJ01000001">
    <property type="protein sequence ID" value="SDW06810.1"/>
    <property type="molecule type" value="Genomic_DNA"/>
</dbReference>
<dbReference type="STRING" id="762486.SAMN05444411_10110"/>
<dbReference type="InterPro" id="IPR047216">
    <property type="entry name" value="Endonuclease_DUF559_bact"/>
</dbReference>
<dbReference type="PANTHER" id="PTHR38590:SF1">
    <property type="entry name" value="BLL0828 PROTEIN"/>
    <property type="match status" value="1"/>
</dbReference>
<proteinExistence type="predicted"/>
<evidence type="ECO:0000259" key="1">
    <source>
        <dbReference type="Pfam" id="PF04480"/>
    </source>
</evidence>
<keyword evidence="3" id="KW-1185">Reference proteome</keyword>
<gene>
    <name evidence="2" type="ORF">SAMN05444411_10110</name>
</gene>
<evidence type="ECO:0000313" key="3">
    <source>
        <dbReference type="Proteomes" id="UP000199595"/>
    </source>
</evidence>
<dbReference type="GO" id="GO:0004519">
    <property type="term" value="F:endonuclease activity"/>
    <property type="evidence" value="ECO:0007669"/>
    <property type="project" value="UniProtKB-KW"/>
</dbReference>
<feature type="domain" description="DUF559" evidence="1">
    <location>
        <begin position="30"/>
        <end position="135"/>
    </location>
</feature>
<evidence type="ECO:0000313" key="2">
    <source>
        <dbReference type="EMBL" id="SDW06810.1"/>
    </source>
</evidence>
<dbReference type="Proteomes" id="UP000199595">
    <property type="component" value="Unassembled WGS sequence"/>
</dbReference>
<reference evidence="2 3" key="1">
    <citation type="submission" date="2016-10" db="EMBL/GenBank/DDBJ databases">
        <authorList>
            <person name="de Groot N.N."/>
        </authorList>
    </citation>
    <scope>NUCLEOTIDE SEQUENCE [LARGE SCALE GENOMIC DNA]</scope>
    <source>
        <strain evidence="2 3">DSM 24956</strain>
    </source>
</reference>
<keyword evidence="2" id="KW-0255">Endonuclease</keyword>
<dbReference type="InterPro" id="IPR007569">
    <property type="entry name" value="DUF559"/>
</dbReference>
<dbReference type="PANTHER" id="PTHR38590">
    <property type="entry name" value="BLL0828 PROTEIN"/>
    <property type="match status" value="1"/>
</dbReference>
<sequence length="141" mass="16957">MKGKVILAKLKSEGLTRQTMKKRIHNYKHLEERRKKLRNSLTPAEAFLWKCLQQKKLEGRKFRRQHSILNYIVDFYCTEEKLIIELDGQVHFNVVQQDKDAKRTIELESLGFKVIRFENKQVFEETEFVLNSIKSNFKKRD</sequence>
<keyword evidence="2" id="KW-0378">Hydrolase</keyword>
<dbReference type="Pfam" id="PF04480">
    <property type="entry name" value="DUF559"/>
    <property type="match status" value="1"/>
</dbReference>
<organism evidence="2 3">
    <name type="scientific">Lutibacter oricola</name>
    <dbReference type="NCBI Taxonomy" id="762486"/>
    <lineage>
        <taxon>Bacteria</taxon>
        <taxon>Pseudomonadati</taxon>
        <taxon>Bacteroidota</taxon>
        <taxon>Flavobacteriia</taxon>
        <taxon>Flavobacteriales</taxon>
        <taxon>Flavobacteriaceae</taxon>
        <taxon>Lutibacter</taxon>
    </lineage>
</organism>
<name>A0A1H2QIS3_9FLAO</name>
<dbReference type="AlphaFoldDB" id="A0A1H2QIS3"/>
<dbReference type="Gene3D" id="3.40.960.10">
    <property type="entry name" value="VSR Endonuclease"/>
    <property type="match status" value="1"/>
</dbReference>
<accession>A0A1H2QIS3</accession>
<protein>
    <submittedName>
        <fullName evidence="2">Very-short-patch-repair endonuclease</fullName>
    </submittedName>
</protein>
<dbReference type="SUPFAM" id="SSF52980">
    <property type="entry name" value="Restriction endonuclease-like"/>
    <property type="match status" value="1"/>
</dbReference>
<dbReference type="CDD" id="cd01038">
    <property type="entry name" value="Endonuclease_DUF559"/>
    <property type="match status" value="1"/>
</dbReference>